<proteinExistence type="predicted"/>
<reference evidence="3 4" key="1">
    <citation type="journal article" date="2015" name="Sci. Rep.">
        <title>Genome of the facultative scuticociliatosis pathogen Pseudocohnilembus persalinus provides insight into its virulence through horizontal gene transfer.</title>
        <authorList>
            <person name="Xiong J."/>
            <person name="Wang G."/>
            <person name="Cheng J."/>
            <person name="Tian M."/>
            <person name="Pan X."/>
            <person name="Warren A."/>
            <person name="Jiang C."/>
            <person name="Yuan D."/>
            <person name="Miao W."/>
        </authorList>
    </citation>
    <scope>NUCLEOTIDE SEQUENCE [LARGE SCALE GENOMIC DNA]</scope>
    <source>
        <strain evidence="3">36N120E</strain>
    </source>
</reference>
<sequence length="523" mass="61699">MDNKFSQQHKHSNSPNTGNYNPLNLMAQQQNSQYNVQIQNNSIDEQSQENMQSKILEYDFEKNQHKNSKNLPYIKERENSKGKQIQIQKKSKFNDNSRMNLDIRGYKNSFSEQLQTPPPGKIQQAKKIMFSPDKKFENQFQDFIYNSNSQFKVQNNNNNKNSNFCECGQYQILIQQFEKNQNNNIQGQSRYNLNQDEKIQQWLLCKTCVSFQRKRTSFAKITEEKKGQNNQIFQNNLIEFSGQKTKNFSRSNIHLTTSKDLQLGEQENIQNSIQNSKIKSKHKKSSKINKHERSNSYVSEDNINIDFQEKQDEIKGIENQFQNLNSLKFNINNDLPKKSIYYLEQNQDSNRKQLNLVDNQNTQLKDTKKEQNQQGIQIQNSSVQQLNTKNCILKSKQQISQNKDYEKQENNIYDKQGDYLQKGYFSSLEDQQQFINMGKYLDNLEKKINSQKIKATIKSFGLLYSNIYQNQFNLDINQSSLFNKRKKFNQKFEKIITQSTFQMQYVNSSNNTNVQSQTSQNNV</sequence>
<gene>
    <name evidence="3" type="ORF">PPERSA_03038</name>
</gene>
<evidence type="ECO:0000313" key="3">
    <source>
        <dbReference type="EMBL" id="KRX00778.1"/>
    </source>
</evidence>
<dbReference type="Proteomes" id="UP000054937">
    <property type="component" value="Unassembled WGS sequence"/>
</dbReference>
<name>A0A0V0QEY3_PSEPJ</name>
<dbReference type="InParanoid" id="A0A0V0QEY3"/>
<evidence type="ECO:0000256" key="1">
    <source>
        <dbReference type="SAM" id="Coils"/>
    </source>
</evidence>
<organism evidence="3 4">
    <name type="scientific">Pseudocohnilembus persalinus</name>
    <name type="common">Ciliate</name>
    <dbReference type="NCBI Taxonomy" id="266149"/>
    <lineage>
        <taxon>Eukaryota</taxon>
        <taxon>Sar</taxon>
        <taxon>Alveolata</taxon>
        <taxon>Ciliophora</taxon>
        <taxon>Intramacronucleata</taxon>
        <taxon>Oligohymenophorea</taxon>
        <taxon>Scuticociliatia</taxon>
        <taxon>Philasterida</taxon>
        <taxon>Pseudocohnilembidae</taxon>
        <taxon>Pseudocohnilembus</taxon>
    </lineage>
</organism>
<accession>A0A0V0QEY3</accession>
<keyword evidence="4" id="KW-1185">Reference proteome</keyword>
<feature type="coiled-coil region" evidence="1">
    <location>
        <begin position="307"/>
        <end position="374"/>
    </location>
</feature>
<comment type="caution">
    <text evidence="3">The sequence shown here is derived from an EMBL/GenBank/DDBJ whole genome shotgun (WGS) entry which is preliminary data.</text>
</comment>
<keyword evidence="1" id="KW-0175">Coiled coil</keyword>
<evidence type="ECO:0000313" key="4">
    <source>
        <dbReference type="Proteomes" id="UP000054937"/>
    </source>
</evidence>
<dbReference type="EMBL" id="LDAU01000182">
    <property type="protein sequence ID" value="KRX00778.1"/>
    <property type="molecule type" value="Genomic_DNA"/>
</dbReference>
<feature type="region of interest" description="Disordered" evidence="2">
    <location>
        <begin position="275"/>
        <end position="295"/>
    </location>
</feature>
<feature type="compositionally biased region" description="Polar residues" evidence="2">
    <location>
        <begin position="13"/>
        <end position="22"/>
    </location>
</feature>
<evidence type="ECO:0000256" key="2">
    <source>
        <dbReference type="SAM" id="MobiDB-lite"/>
    </source>
</evidence>
<protein>
    <submittedName>
        <fullName evidence="3">Uncharacterized protein</fullName>
    </submittedName>
</protein>
<feature type="region of interest" description="Disordered" evidence="2">
    <location>
        <begin position="1"/>
        <end position="28"/>
    </location>
</feature>
<feature type="compositionally biased region" description="Basic residues" evidence="2">
    <location>
        <begin position="278"/>
        <end position="288"/>
    </location>
</feature>
<dbReference type="AlphaFoldDB" id="A0A0V0QEY3"/>